<feature type="transmembrane region" description="Helical" evidence="1">
    <location>
        <begin position="6"/>
        <end position="28"/>
    </location>
</feature>
<dbReference type="Pfam" id="PF04114">
    <property type="entry name" value="Gaa1"/>
    <property type="match status" value="1"/>
</dbReference>
<evidence type="ECO:0000313" key="2">
    <source>
        <dbReference type="EMBL" id="KTW27220.1"/>
    </source>
</evidence>
<dbReference type="Proteomes" id="UP000053447">
    <property type="component" value="Unassembled WGS sequence"/>
</dbReference>
<dbReference type="PIRSF" id="PIRSF036762">
    <property type="entry name" value="GAA1"/>
    <property type="match status" value="1"/>
</dbReference>
<gene>
    <name evidence="2" type="ORF">T551_03214</name>
</gene>
<dbReference type="SUPFAM" id="SSF53187">
    <property type="entry name" value="Zn-dependent exopeptidases"/>
    <property type="match status" value="1"/>
</dbReference>
<keyword evidence="1" id="KW-0472">Membrane</keyword>
<dbReference type="eggNOG" id="KOG3566">
    <property type="taxonomic scope" value="Eukaryota"/>
</dbReference>
<reference evidence="3" key="1">
    <citation type="journal article" date="2016" name="Nat. Commun.">
        <title>Genome analysis of three Pneumocystis species reveals adaptation mechanisms to life exclusively in mammalian hosts.</title>
        <authorList>
            <person name="Ma L."/>
            <person name="Chen Z."/>
            <person name="Huang D.W."/>
            <person name="Kutty G."/>
            <person name="Ishihara M."/>
            <person name="Wang H."/>
            <person name="Abouelleil A."/>
            <person name="Bishop L."/>
            <person name="Davey E."/>
            <person name="Deng R."/>
            <person name="Deng X."/>
            <person name="Fan L."/>
            <person name="Fantoni G."/>
            <person name="Fitzgerald M."/>
            <person name="Gogineni E."/>
            <person name="Goldberg J.M."/>
            <person name="Handley G."/>
            <person name="Hu X."/>
            <person name="Huber C."/>
            <person name="Jiao X."/>
            <person name="Jones K."/>
            <person name="Levin J.Z."/>
            <person name="Liu Y."/>
            <person name="Macdonald P."/>
            <person name="Melnikov A."/>
            <person name="Raley C."/>
            <person name="Sassi M."/>
            <person name="Sherman B.T."/>
            <person name="Song X."/>
            <person name="Sykes S."/>
            <person name="Tran B."/>
            <person name="Walsh L."/>
            <person name="Xia Y."/>
            <person name="Yang J."/>
            <person name="Young S."/>
            <person name="Zeng Q."/>
            <person name="Zheng X."/>
            <person name="Stephens R."/>
            <person name="Nusbaum C."/>
            <person name="Birren B.W."/>
            <person name="Azadi P."/>
            <person name="Lempicki R.A."/>
            <person name="Cuomo C.A."/>
            <person name="Kovacs J.A."/>
        </authorList>
    </citation>
    <scope>NUCLEOTIDE SEQUENCE [LARGE SCALE GENOMIC DNA]</scope>
    <source>
        <strain evidence="3">RU7</strain>
    </source>
</reference>
<dbReference type="STRING" id="1408657.A0A0W4ZFR8"/>
<feature type="transmembrane region" description="Helical" evidence="1">
    <location>
        <begin position="579"/>
        <end position="602"/>
    </location>
</feature>
<feature type="transmembrane region" description="Helical" evidence="1">
    <location>
        <begin position="495"/>
        <end position="527"/>
    </location>
</feature>
<dbReference type="GeneID" id="28941732"/>
<protein>
    <submittedName>
        <fullName evidence="2">Uncharacterized protein</fullName>
    </submittedName>
</protein>
<dbReference type="AlphaFoldDB" id="A0A0W4ZFR8"/>
<dbReference type="VEuPathDB" id="FungiDB:T551_03214"/>
<keyword evidence="1" id="KW-1133">Transmembrane helix</keyword>
<feature type="transmembrane region" description="Helical" evidence="1">
    <location>
        <begin position="416"/>
        <end position="434"/>
    </location>
</feature>
<feature type="transmembrane region" description="Helical" evidence="1">
    <location>
        <begin position="539"/>
        <end position="559"/>
    </location>
</feature>
<comment type="caution">
    <text evidence="2">The sequence shown here is derived from an EMBL/GenBank/DDBJ whole genome shotgun (WGS) entry which is preliminary data.</text>
</comment>
<dbReference type="EMBL" id="LFWA01000015">
    <property type="protein sequence ID" value="KTW27220.1"/>
    <property type="molecule type" value="Genomic_DNA"/>
</dbReference>
<sequence>MIKLDHFFFFVRLLCFIVAIIWIFLLPFDYFNRKVYISENAILPGSVNMYFGGSDSNVLEAYRDEIEFINQQSKNVRFDSLHDIFRKLGLRTAIQDYKIQFKGKNHSGTNFYAIFDTPRSDGTEALVLSAAWKNMNGELNKGGVSLVLALARYFKRWSLWSKDIIFLIPEEKEVGVQVWVDAYHKIDYEEGVSRLIMKGGEIQAVVDIDFVSEFREFDTIELLYDGINGQLSNLDLLNTVNHIIQSKSGIKIKMQNVLQGKNSYFRKLLTMINGMISQCFGVLSGTQSCFIPYKIDAITLKVHSKKNSEYDDILLGKIIESLFRSLNNLLEHLHQSFFFYLMLSEKRFVSIATYLPSAILIASSFTIDAFSIWLSTFSNFYKNLSSSKEKLYSSKEKKNKLKYTGMDSELYFKKQFILSISTVIVIHIIAYIFLKILYNSVNYKGLFKDKKAYLMFLLFLQILQHIISILIQKILKKIIKSQNMSFFYNYRLNKVFSQAILGVELSTLAIVNFSLSLFIGIVTFFLSFVRPAKTKFQQILISIVLELINPLNWIFLFSYYKNKEVKDLMHLFAFGWKVWYLWTPTVLWLLWWPIWIMTKIILCMPIKDHNE</sequence>
<evidence type="ECO:0000313" key="3">
    <source>
        <dbReference type="Proteomes" id="UP000053447"/>
    </source>
</evidence>
<dbReference type="PANTHER" id="PTHR13304:SF0">
    <property type="entry name" value="GLYCOSYLPHOSPHATIDYLINOSITOL ANCHOR ATTACHMENT 1 PROTEIN"/>
    <property type="match status" value="1"/>
</dbReference>
<dbReference type="RefSeq" id="XP_018228376.1">
    <property type="nucleotide sequence ID" value="XM_018375477.1"/>
</dbReference>
<feature type="transmembrane region" description="Helical" evidence="1">
    <location>
        <begin position="351"/>
        <end position="374"/>
    </location>
</feature>
<proteinExistence type="predicted"/>
<keyword evidence="3" id="KW-1185">Reference proteome</keyword>
<dbReference type="PANTHER" id="PTHR13304">
    <property type="entry name" value="GLYCOSYLPHOSPHATIDYLINOSITOL ANCHOR ATTACHMENT 1 PROTEIN"/>
    <property type="match status" value="1"/>
</dbReference>
<name>A0A0W4ZFR8_PNEJ7</name>
<dbReference type="OrthoDB" id="445301at2759"/>
<keyword evidence="1" id="KW-0812">Transmembrane</keyword>
<evidence type="ECO:0000256" key="1">
    <source>
        <dbReference type="SAM" id="Phobius"/>
    </source>
</evidence>
<dbReference type="InterPro" id="IPR007246">
    <property type="entry name" value="Gaa1"/>
</dbReference>
<feature type="transmembrane region" description="Helical" evidence="1">
    <location>
        <begin position="454"/>
        <end position="475"/>
    </location>
</feature>
<organism evidence="2 3">
    <name type="scientific">Pneumocystis jirovecii (strain RU7)</name>
    <name type="common">Human pneumocystis pneumonia agent</name>
    <dbReference type="NCBI Taxonomy" id="1408657"/>
    <lineage>
        <taxon>Eukaryota</taxon>
        <taxon>Fungi</taxon>
        <taxon>Dikarya</taxon>
        <taxon>Ascomycota</taxon>
        <taxon>Taphrinomycotina</taxon>
        <taxon>Pneumocystomycetes</taxon>
        <taxon>Pneumocystaceae</taxon>
        <taxon>Pneumocystis</taxon>
    </lineage>
</organism>
<dbReference type="GO" id="GO:0016255">
    <property type="term" value="P:attachment of GPI anchor to protein"/>
    <property type="evidence" value="ECO:0007669"/>
    <property type="project" value="TreeGrafter"/>
</dbReference>
<dbReference type="GO" id="GO:0042765">
    <property type="term" value="C:GPI-anchor transamidase complex"/>
    <property type="evidence" value="ECO:0007669"/>
    <property type="project" value="InterPro"/>
</dbReference>
<accession>A0A0W4ZFR8</accession>